<name>A0ABW5NSA3_9FLAO</name>
<evidence type="ECO:0000256" key="1">
    <source>
        <dbReference type="SAM" id="Coils"/>
    </source>
</evidence>
<dbReference type="EMBL" id="JBHUMD010000003">
    <property type="protein sequence ID" value="MFD2600697.1"/>
    <property type="molecule type" value="Genomic_DNA"/>
</dbReference>
<sequence length="137" mass="15912">MFGLLITVIFFLIDKNLFPGSALARKRILMRLERNKEKDMELQAEFVALVHAYEAWSHKAFPQTDVTYTEYINLLKEKSSIEYSDAEFEKLKSRLERHQISDYIEKVKNQEEAVVALQADIACQKKKLQSLDIAKAS</sequence>
<reference evidence="3" key="1">
    <citation type="journal article" date="2019" name="Int. J. Syst. Evol. Microbiol.">
        <title>The Global Catalogue of Microorganisms (GCM) 10K type strain sequencing project: providing services to taxonomists for standard genome sequencing and annotation.</title>
        <authorList>
            <consortium name="The Broad Institute Genomics Platform"/>
            <consortium name="The Broad Institute Genome Sequencing Center for Infectious Disease"/>
            <person name="Wu L."/>
            <person name="Ma J."/>
        </authorList>
    </citation>
    <scope>NUCLEOTIDE SEQUENCE [LARGE SCALE GENOMIC DNA]</scope>
    <source>
        <strain evidence="3">KCTC 42107</strain>
    </source>
</reference>
<dbReference type="Proteomes" id="UP001597480">
    <property type="component" value="Unassembled WGS sequence"/>
</dbReference>
<evidence type="ECO:0000313" key="2">
    <source>
        <dbReference type="EMBL" id="MFD2600697.1"/>
    </source>
</evidence>
<keyword evidence="1" id="KW-0175">Coiled coil</keyword>
<organism evidence="2 3">
    <name type="scientific">Flavobacterium suzhouense</name>
    <dbReference type="NCBI Taxonomy" id="1529638"/>
    <lineage>
        <taxon>Bacteria</taxon>
        <taxon>Pseudomonadati</taxon>
        <taxon>Bacteroidota</taxon>
        <taxon>Flavobacteriia</taxon>
        <taxon>Flavobacteriales</taxon>
        <taxon>Flavobacteriaceae</taxon>
        <taxon>Flavobacterium</taxon>
    </lineage>
</organism>
<keyword evidence="3" id="KW-1185">Reference proteome</keyword>
<gene>
    <name evidence="2" type="ORF">ACFSR3_01400</name>
</gene>
<feature type="coiled-coil region" evidence="1">
    <location>
        <begin position="100"/>
        <end position="127"/>
    </location>
</feature>
<protein>
    <submittedName>
        <fullName evidence="2">Uncharacterized protein</fullName>
    </submittedName>
</protein>
<accession>A0ABW5NSA3</accession>
<proteinExistence type="predicted"/>
<comment type="caution">
    <text evidence="2">The sequence shown here is derived from an EMBL/GenBank/DDBJ whole genome shotgun (WGS) entry which is preliminary data.</text>
</comment>
<dbReference type="RefSeq" id="WP_379819381.1">
    <property type="nucleotide sequence ID" value="NZ_JBHUMD010000003.1"/>
</dbReference>
<evidence type="ECO:0000313" key="3">
    <source>
        <dbReference type="Proteomes" id="UP001597480"/>
    </source>
</evidence>